<dbReference type="SUPFAM" id="SSF55781">
    <property type="entry name" value="GAF domain-like"/>
    <property type="match status" value="1"/>
</dbReference>
<dbReference type="Gene3D" id="1.10.10.10">
    <property type="entry name" value="Winged helix-like DNA-binding domain superfamily/Winged helix DNA-binding domain"/>
    <property type="match status" value="1"/>
</dbReference>
<evidence type="ECO:0000256" key="3">
    <source>
        <dbReference type="ARBA" id="ARBA00023163"/>
    </source>
</evidence>
<evidence type="ECO:0000259" key="5">
    <source>
        <dbReference type="PROSITE" id="PS51078"/>
    </source>
</evidence>
<keyword evidence="2" id="KW-0238">DNA-binding</keyword>
<feature type="domain" description="HTH iclR-type" evidence="4">
    <location>
        <begin position="1"/>
        <end position="63"/>
    </location>
</feature>
<dbReference type="Gene3D" id="3.30.450.40">
    <property type="match status" value="1"/>
</dbReference>
<keyword evidence="1" id="KW-0805">Transcription regulation</keyword>
<dbReference type="InterPro" id="IPR029016">
    <property type="entry name" value="GAF-like_dom_sf"/>
</dbReference>
<reference evidence="7" key="1">
    <citation type="journal article" date="2019" name="Int. J. Syst. Evol. Microbiol.">
        <title>The Global Catalogue of Microorganisms (GCM) 10K type strain sequencing project: providing services to taxonomists for standard genome sequencing and annotation.</title>
        <authorList>
            <consortium name="The Broad Institute Genomics Platform"/>
            <consortium name="The Broad Institute Genome Sequencing Center for Infectious Disease"/>
            <person name="Wu L."/>
            <person name="Ma J."/>
        </authorList>
    </citation>
    <scope>NUCLEOTIDE SEQUENCE [LARGE SCALE GENOMIC DNA]</scope>
    <source>
        <strain evidence="7">JCM 16908</strain>
    </source>
</reference>
<dbReference type="SUPFAM" id="SSF46785">
    <property type="entry name" value="Winged helix' DNA-binding domain"/>
    <property type="match status" value="1"/>
</dbReference>
<keyword evidence="3" id="KW-0804">Transcription</keyword>
<evidence type="ECO:0000256" key="2">
    <source>
        <dbReference type="ARBA" id="ARBA00023125"/>
    </source>
</evidence>
<evidence type="ECO:0000313" key="6">
    <source>
        <dbReference type="EMBL" id="GAA3813161.1"/>
    </source>
</evidence>
<gene>
    <name evidence="6" type="ORF">GCM10022226_37350</name>
</gene>
<evidence type="ECO:0000256" key="1">
    <source>
        <dbReference type="ARBA" id="ARBA00023015"/>
    </source>
</evidence>
<comment type="caution">
    <text evidence="6">The sequence shown here is derived from an EMBL/GenBank/DDBJ whole genome shotgun (WGS) entry which is preliminary data.</text>
</comment>
<dbReference type="Pfam" id="PF01614">
    <property type="entry name" value="IclR_C"/>
    <property type="match status" value="1"/>
</dbReference>
<dbReference type="PANTHER" id="PTHR30136">
    <property type="entry name" value="HELIX-TURN-HELIX TRANSCRIPTIONAL REGULATOR, ICLR FAMILY"/>
    <property type="match status" value="1"/>
</dbReference>
<dbReference type="Proteomes" id="UP001500888">
    <property type="component" value="Unassembled WGS sequence"/>
</dbReference>
<dbReference type="InterPro" id="IPR036390">
    <property type="entry name" value="WH_DNA-bd_sf"/>
</dbReference>
<name>A0ABP7I9Y6_9ACTN</name>
<dbReference type="PANTHER" id="PTHR30136:SF24">
    <property type="entry name" value="HTH-TYPE TRANSCRIPTIONAL REPRESSOR ALLR"/>
    <property type="match status" value="1"/>
</dbReference>
<organism evidence="6 7">
    <name type="scientific">Sphaerisporangium flaviroseum</name>
    <dbReference type="NCBI Taxonomy" id="509199"/>
    <lineage>
        <taxon>Bacteria</taxon>
        <taxon>Bacillati</taxon>
        <taxon>Actinomycetota</taxon>
        <taxon>Actinomycetes</taxon>
        <taxon>Streptosporangiales</taxon>
        <taxon>Streptosporangiaceae</taxon>
        <taxon>Sphaerisporangium</taxon>
    </lineage>
</organism>
<dbReference type="InterPro" id="IPR050707">
    <property type="entry name" value="HTH_MetabolicPath_Reg"/>
</dbReference>
<keyword evidence="7" id="KW-1185">Reference proteome</keyword>
<dbReference type="PROSITE" id="PS51077">
    <property type="entry name" value="HTH_ICLR"/>
    <property type="match status" value="1"/>
</dbReference>
<dbReference type="InterPro" id="IPR014757">
    <property type="entry name" value="Tscrpt_reg_IclR_C"/>
</dbReference>
<proteinExistence type="predicted"/>
<protein>
    <submittedName>
        <fullName evidence="6">IclR family transcriptional regulator</fullName>
    </submittedName>
</protein>
<accession>A0ABP7I9Y6</accession>
<dbReference type="RefSeq" id="WP_344941179.1">
    <property type="nucleotide sequence ID" value="NZ_BAAAZR010000008.1"/>
</dbReference>
<dbReference type="Pfam" id="PF09339">
    <property type="entry name" value="HTH_IclR"/>
    <property type="match status" value="1"/>
</dbReference>
<dbReference type="InterPro" id="IPR036388">
    <property type="entry name" value="WH-like_DNA-bd_sf"/>
</dbReference>
<evidence type="ECO:0000313" key="7">
    <source>
        <dbReference type="Proteomes" id="UP001500888"/>
    </source>
</evidence>
<sequence length="247" mass="26520">MQSVVTTLRVLDVVATRQPVGVSELAREMDLPKSTVQRALQALASAGWIRPAGAETTRWVLTTKPLGLAMRVDADTGVREAALPVMAELRDRTGESVHLAIREGREIVIIERMEATRPVRIHWPAGTRSACHATANGKAILAYLGPLELAEALGSPLPGYTEATITNRDTLEAELATVRARGYALAKRELRDDIFSVAAPIMSAGQVPVASLSVFLPLHRLPEDGGAELGELVMQSTRQISRSFGAG</sequence>
<dbReference type="SMART" id="SM00346">
    <property type="entry name" value="HTH_ICLR"/>
    <property type="match status" value="1"/>
</dbReference>
<feature type="domain" description="IclR-ED" evidence="5">
    <location>
        <begin position="64"/>
        <end position="246"/>
    </location>
</feature>
<dbReference type="InterPro" id="IPR005471">
    <property type="entry name" value="Tscrpt_reg_IclR_N"/>
</dbReference>
<evidence type="ECO:0000259" key="4">
    <source>
        <dbReference type="PROSITE" id="PS51077"/>
    </source>
</evidence>
<dbReference type="EMBL" id="BAAAZR010000008">
    <property type="protein sequence ID" value="GAA3813161.1"/>
    <property type="molecule type" value="Genomic_DNA"/>
</dbReference>
<dbReference type="PROSITE" id="PS51078">
    <property type="entry name" value="ICLR_ED"/>
    <property type="match status" value="1"/>
</dbReference>